<dbReference type="GO" id="GO:0030435">
    <property type="term" value="P:sporulation resulting in formation of a cellular spore"/>
    <property type="evidence" value="ECO:0007669"/>
    <property type="project" value="UniProtKB-KW"/>
</dbReference>
<protein>
    <recommendedName>
        <fullName evidence="3">Anti-sigma F factor antagonist</fullName>
    </recommendedName>
    <alternativeName>
        <fullName evidence="6">Stage II sporulation protein AA</fullName>
    </alternativeName>
</protein>
<dbReference type="InterPro" id="IPR002645">
    <property type="entry name" value="STAS_dom"/>
</dbReference>
<dbReference type="NCBIfam" id="TIGR00377">
    <property type="entry name" value="ant_ant_sig"/>
    <property type="match status" value="1"/>
</dbReference>
<evidence type="ECO:0000256" key="3">
    <source>
        <dbReference type="ARBA" id="ARBA00020784"/>
    </source>
</evidence>
<dbReference type="InterPro" id="IPR003658">
    <property type="entry name" value="Anti-sigma_ant"/>
</dbReference>
<dbReference type="EMBL" id="VSSQ01047059">
    <property type="protein sequence ID" value="MPN01038.1"/>
    <property type="molecule type" value="Genomic_DNA"/>
</dbReference>
<dbReference type="CDD" id="cd07043">
    <property type="entry name" value="STAS_anti-anti-sigma_factors"/>
    <property type="match status" value="1"/>
</dbReference>
<dbReference type="SUPFAM" id="SSF52091">
    <property type="entry name" value="SpoIIaa-like"/>
    <property type="match status" value="1"/>
</dbReference>
<proteinExistence type="inferred from homology"/>
<dbReference type="InterPro" id="IPR014237">
    <property type="entry name" value="Anti-sigma_F_ant"/>
</dbReference>
<dbReference type="NCBIfam" id="TIGR02886">
    <property type="entry name" value="spore_II_AA"/>
    <property type="match status" value="1"/>
</dbReference>
<dbReference type="AlphaFoldDB" id="A0A645EGB2"/>
<accession>A0A645EGB2</accession>
<dbReference type="Gene3D" id="3.30.750.24">
    <property type="entry name" value="STAS domain"/>
    <property type="match status" value="1"/>
</dbReference>
<dbReference type="PROSITE" id="PS50801">
    <property type="entry name" value="STAS"/>
    <property type="match status" value="1"/>
</dbReference>
<evidence type="ECO:0000259" key="7">
    <source>
        <dbReference type="PROSITE" id="PS50801"/>
    </source>
</evidence>
<dbReference type="PANTHER" id="PTHR33495:SF2">
    <property type="entry name" value="ANTI-SIGMA FACTOR ANTAGONIST TM_1081-RELATED"/>
    <property type="match status" value="1"/>
</dbReference>
<sequence>MNISTLLRQGVLTVRVEGELDMHVADEFRQVVDNAIDSYGVKNLILNLQGVSFIDSSGLGVILGRYKRINPAGGRILATDVQPQVAKIFELSGLLKIMKIYETESHALECL</sequence>
<comment type="similarity">
    <text evidence="2">Belongs to the anti-sigma-factor antagonist family.</text>
</comment>
<name>A0A645EGB2_9ZZZZ</name>
<comment type="caution">
    <text evidence="8">The sequence shown here is derived from an EMBL/GenBank/DDBJ whole genome shotgun (WGS) entry which is preliminary data.</text>
</comment>
<evidence type="ECO:0000256" key="1">
    <source>
        <dbReference type="ARBA" id="ARBA00001976"/>
    </source>
</evidence>
<keyword evidence="5" id="KW-0749">Sporulation</keyword>
<feature type="domain" description="STAS" evidence="7">
    <location>
        <begin position="1"/>
        <end position="111"/>
    </location>
</feature>
<keyword evidence="4" id="KW-0597">Phosphoprotein</keyword>
<evidence type="ECO:0000256" key="4">
    <source>
        <dbReference type="ARBA" id="ARBA00022553"/>
    </source>
</evidence>
<dbReference type="GO" id="GO:0045152">
    <property type="term" value="F:antisigma factor binding"/>
    <property type="evidence" value="ECO:0007669"/>
    <property type="project" value="InterPro"/>
</dbReference>
<dbReference type="GO" id="GO:0043856">
    <property type="term" value="F:anti-sigma factor antagonist activity"/>
    <property type="evidence" value="ECO:0007669"/>
    <property type="project" value="InterPro"/>
</dbReference>
<organism evidence="8">
    <name type="scientific">bioreactor metagenome</name>
    <dbReference type="NCBI Taxonomy" id="1076179"/>
    <lineage>
        <taxon>unclassified sequences</taxon>
        <taxon>metagenomes</taxon>
        <taxon>ecological metagenomes</taxon>
    </lineage>
</organism>
<evidence type="ECO:0000256" key="2">
    <source>
        <dbReference type="ARBA" id="ARBA00009013"/>
    </source>
</evidence>
<evidence type="ECO:0000256" key="5">
    <source>
        <dbReference type="ARBA" id="ARBA00022969"/>
    </source>
</evidence>
<comment type="function">
    <text evidence="1">In the phosphorylated form it could act as an anti-anti-sigma factor that counteracts SpoIIAB and thus releases sigma f from inhibition.</text>
</comment>
<gene>
    <name evidence="8" type="primary">spoIIAA_10</name>
    <name evidence="8" type="ORF">SDC9_148238</name>
</gene>
<evidence type="ECO:0000313" key="8">
    <source>
        <dbReference type="EMBL" id="MPN01038.1"/>
    </source>
</evidence>
<dbReference type="Pfam" id="PF01740">
    <property type="entry name" value="STAS"/>
    <property type="match status" value="1"/>
</dbReference>
<evidence type="ECO:0000256" key="6">
    <source>
        <dbReference type="ARBA" id="ARBA00031453"/>
    </source>
</evidence>
<reference evidence="8" key="1">
    <citation type="submission" date="2019-08" db="EMBL/GenBank/DDBJ databases">
        <authorList>
            <person name="Kucharzyk K."/>
            <person name="Murdoch R.W."/>
            <person name="Higgins S."/>
            <person name="Loffler F."/>
        </authorList>
    </citation>
    <scope>NUCLEOTIDE SEQUENCE</scope>
</reference>
<dbReference type="InterPro" id="IPR036513">
    <property type="entry name" value="STAS_dom_sf"/>
</dbReference>
<dbReference type="PANTHER" id="PTHR33495">
    <property type="entry name" value="ANTI-SIGMA FACTOR ANTAGONIST TM_1081-RELATED-RELATED"/>
    <property type="match status" value="1"/>
</dbReference>